<feature type="region of interest" description="Disordered" evidence="1">
    <location>
        <begin position="1"/>
        <end position="35"/>
    </location>
</feature>
<dbReference type="AlphaFoldDB" id="A0A7J6JXQ9"/>
<feature type="compositionally biased region" description="Low complexity" evidence="1">
    <location>
        <begin position="309"/>
        <end position="326"/>
    </location>
</feature>
<evidence type="ECO:0000313" key="2">
    <source>
        <dbReference type="EMBL" id="KAF4639678.1"/>
    </source>
</evidence>
<evidence type="ECO:0008006" key="4">
    <source>
        <dbReference type="Google" id="ProtNLM"/>
    </source>
</evidence>
<protein>
    <recommendedName>
        <fullName evidence="4">Tetratricopeptide repeat-containing protein</fullName>
    </recommendedName>
</protein>
<evidence type="ECO:0000313" key="3">
    <source>
        <dbReference type="Proteomes" id="UP000557509"/>
    </source>
</evidence>
<dbReference type="SUPFAM" id="SSF48452">
    <property type="entry name" value="TPR-like"/>
    <property type="match status" value="1"/>
</dbReference>
<name>A0A7J6JXQ9_TOXGO</name>
<reference evidence="2 3" key="1">
    <citation type="submission" date="2020-03" db="EMBL/GenBank/DDBJ databases">
        <title>Genome sequence of Toxoplasma gondii RH-88 strain.</title>
        <authorList>
            <person name="Lorenzi H.A."/>
            <person name="Venepally P."/>
            <person name="Rozenberg A."/>
            <person name="Sibley D."/>
        </authorList>
    </citation>
    <scope>NUCLEOTIDE SEQUENCE [LARGE SCALE GENOMIC DNA]</scope>
    <source>
        <strain evidence="2 3">RH-88</strain>
    </source>
</reference>
<dbReference type="InterPro" id="IPR011990">
    <property type="entry name" value="TPR-like_helical_dom_sf"/>
</dbReference>
<dbReference type="VEuPathDB" id="ToxoDB:TGME49_315660"/>
<feature type="region of interest" description="Disordered" evidence="1">
    <location>
        <begin position="97"/>
        <end position="132"/>
    </location>
</feature>
<organism evidence="2 3">
    <name type="scientific">Toxoplasma gondii</name>
    <dbReference type="NCBI Taxonomy" id="5811"/>
    <lineage>
        <taxon>Eukaryota</taxon>
        <taxon>Sar</taxon>
        <taxon>Alveolata</taxon>
        <taxon>Apicomplexa</taxon>
        <taxon>Conoidasida</taxon>
        <taxon>Coccidia</taxon>
        <taxon>Eucoccidiorida</taxon>
        <taxon>Eimeriorina</taxon>
        <taxon>Sarcocystidae</taxon>
        <taxon>Toxoplasma</taxon>
    </lineage>
</organism>
<feature type="region of interest" description="Disordered" evidence="1">
    <location>
        <begin position="701"/>
        <end position="731"/>
    </location>
</feature>
<evidence type="ECO:0000256" key="1">
    <source>
        <dbReference type="SAM" id="MobiDB-lite"/>
    </source>
</evidence>
<sequence length="781" mass="85495">MDAETSSSPSCPDDCRGSTMDQSASEAWGKHEQQSREVYRQIRRQYLSARMYGAYEDMLMLGELLYSLAHPAVSPTPINAPVSVRCGGCVPPLSPLSPLSPHAREKKRDTTGGGEEAEAGQREGEKEATQGHPEACCLQTESLFFFTEALIACGKMERARSLLFELHAEITGRDPALLAVATQLLLKIDAPADLVAFLDRHRSSWLLPSHPSRTFLEMSLATALQRLGRFPQALRVLCDLYQREPFHPKLLFALFGSGVLTPEDELRLLRETKFDDSQLWARHLAVALLSAARDETPEAIWAQISSSSASSSASSSSSSSSSFSASPPRPPGLYAVPLAVGLDGRCLRVDDVLSYVEEMYPSRHIPPEFIYSSVNLTIQAIRAFRRRNAPLAFALCTLLLETSLAEAVYALPVFISCCVQLEKVAELHLLTERLEEALEGALADGERTTLTAALIHAEGGLLLVEGTTAKAIDVLLKATEIRQEPLTTPGFLPPYLLLAEALQSPVEGPTTRKKLVKTLRHLTQVFRGHARVRLALLSELRRTKHSAQNASAEKSEEIQLLRGMLRLDSRDPQVLLQCATVAFDSGRFYESLLLVNRALAGCTYTRETGPPREPESSARLACKEEGKTERLAPGELQQGDGTVLDDLFYTLTSQSPPCCFAADLHALRGRALVQLSREVAASREFSLDRDDFLFPRLPVREERTSSASSGDSCKDADSFSRSPFSPLPADKASSSLSEKLLAEAEAALRTALAVNPDNVEAQRSLLTLRLAESSEAPEPFL</sequence>
<accession>A0A7J6JXQ9</accession>
<feature type="compositionally biased region" description="Polar residues" evidence="1">
    <location>
        <begin position="1"/>
        <end position="10"/>
    </location>
</feature>
<comment type="caution">
    <text evidence="2">The sequence shown here is derived from an EMBL/GenBank/DDBJ whole genome shotgun (WGS) entry which is preliminary data.</text>
</comment>
<dbReference type="Gene3D" id="1.25.40.10">
    <property type="entry name" value="Tetratricopeptide repeat domain"/>
    <property type="match status" value="1"/>
</dbReference>
<dbReference type="Proteomes" id="UP000557509">
    <property type="component" value="Unassembled WGS sequence"/>
</dbReference>
<feature type="region of interest" description="Disordered" evidence="1">
    <location>
        <begin position="309"/>
        <end position="329"/>
    </location>
</feature>
<gene>
    <name evidence="2" type="ORF">TGRH88_054500</name>
</gene>
<proteinExistence type="predicted"/>
<feature type="compositionally biased region" description="Basic and acidic residues" evidence="1">
    <location>
        <begin position="119"/>
        <end position="129"/>
    </location>
</feature>
<keyword evidence="3" id="KW-1185">Reference proteome</keyword>
<dbReference type="EMBL" id="JAAUHK010000196">
    <property type="protein sequence ID" value="KAF4639678.1"/>
    <property type="molecule type" value="Genomic_DNA"/>
</dbReference>